<name>A0ABV7CTF7_9BACI</name>
<evidence type="ECO:0000313" key="3">
    <source>
        <dbReference type="Proteomes" id="UP001595279"/>
    </source>
</evidence>
<dbReference type="Pfam" id="PF08378">
    <property type="entry name" value="NERD"/>
    <property type="match status" value="1"/>
</dbReference>
<protein>
    <submittedName>
        <fullName evidence="2">NERD domain-containing protein</fullName>
    </submittedName>
</protein>
<evidence type="ECO:0000259" key="1">
    <source>
        <dbReference type="PROSITE" id="PS50965"/>
    </source>
</evidence>
<accession>A0ABV7CTF7</accession>
<dbReference type="PROSITE" id="PS50965">
    <property type="entry name" value="NERD"/>
    <property type="match status" value="1"/>
</dbReference>
<reference evidence="3" key="1">
    <citation type="journal article" date="2019" name="Int. J. Syst. Evol. Microbiol.">
        <title>The Global Catalogue of Microorganisms (GCM) 10K type strain sequencing project: providing services to taxonomists for standard genome sequencing and annotation.</title>
        <authorList>
            <consortium name="The Broad Institute Genomics Platform"/>
            <consortium name="The Broad Institute Genome Sequencing Center for Infectious Disease"/>
            <person name="Wu L."/>
            <person name="Ma J."/>
        </authorList>
    </citation>
    <scope>NUCLEOTIDE SEQUENCE [LARGE SCALE GENOMIC DNA]</scope>
    <source>
        <strain evidence="3">KCTC 13128</strain>
    </source>
</reference>
<dbReference type="EMBL" id="JBHRSA010000023">
    <property type="protein sequence ID" value="MFC3039742.1"/>
    <property type="molecule type" value="Genomic_DNA"/>
</dbReference>
<dbReference type="InterPro" id="IPR011528">
    <property type="entry name" value="NERD"/>
</dbReference>
<comment type="caution">
    <text evidence="2">The sequence shown here is derived from an EMBL/GenBank/DDBJ whole genome shotgun (WGS) entry which is preliminary data.</text>
</comment>
<dbReference type="Proteomes" id="UP001595279">
    <property type="component" value="Unassembled WGS sequence"/>
</dbReference>
<dbReference type="RefSeq" id="WP_390269777.1">
    <property type="nucleotide sequence ID" value="NZ_JBHRSA010000023.1"/>
</dbReference>
<organism evidence="2 3">
    <name type="scientific">Virgibacillus xinjiangensis</name>
    <dbReference type="NCBI Taxonomy" id="393090"/>
    <lineage>
        <taxon>Bacteria</taxon>
        <taxon>Bacillati</taxon>
        <taxon>Bacillota</taxon>
        <taxon>Bacilli</taxon>
        <taxon>Bacillales</taxon>
        <taxon>Bacillaceae</taxon>
        <taxon>Virgibacillus</taxon>
    </lineage>
</organism>
<sequence length="314" mass="37085">MLIKRRTKPLLLKKHEALIPRLQRNFPRFDEIEYDYHKYRKGYEGERQVDYYLEIVSDDYTILQDVCLQLRGKTFQMDNLVITPNGIYIIEVKNYEGTIIFDTALNQFTRDDGEAEAVFGHPVTQAEIQKMNLQNWILDKKLPNLPIHYFIAISNPATMIKMKGEASEISHVVTHAAGIPVKIVEMDKRLAQSKLKEHRRLGNLILKECREYDQDIMQKHQLTERALLPGVACPECGQLGMKRIYNNWACTKCKHTSRQAHVQAMEDYRLLIGQRMRNAHCRHWLQLNSKNIATKLMREYGMEYRKEQRCWYKK</sequence>
<gene>
    <name evidence="2" type="ORF">ACFOGI_05720</name>
</gene>
<feature type="domain" description="NERD" evidence="1">
    <location>
        <begin position="41"/>
        <end position="156"/>
    </location>
</feature>
<keyword evidence="3" id="KW-1185">Reference proteome</keyword>
<evidence type="ECO:0000313" key="2">
    <source>
        <dbReference type="EMBL" id="MFC3039742.1"/>
    </source>
</evidence>
<proteinExistence type="predicted"/>